<comment type="caution">
    <text evidence="10">The sequence shown here is derived from an EMBL/GenBank/DDBJ whole genome shotgun (WGS) entry which is preliminary data.</text>
</comment>
<dbReference type="InterPro" id="IPR051482">
    <property type="entry name" value="Cholesterol_transport"/>
</dbReference>
<evidence type="ECO:0000256" key="2">
    <source>
        <dbReference type="ARBA" id="ARBA00022443"/>
    </source>
</evidence>
<evidence type="ECO:0000313" key="10">
    <source>
        <dbReference type="EMBL" id="GFE54182.1"/>
    </source>
</evidence>
<protein>
    <submittedName>
        <fullName evidence="10">GRAM domain-containing protein</fullName>
    </submittedName>
</protein>
<proteinExistence type="predicted"/>
<keyword evidence="11" id="KW-1185">Reference proteome</keyword>
<evidence type="ECO:0000256" key="5">
    <source>
        <dbReference type="ARBA" id="ARBA00023136"/>
    </source>
</evidence>
<keyword evidence="3 8" id="KW-0812">Transmembrane</keyword>
<keyword evidence="4 8" id="KW-1133">Transmembrane helix</keyword>
<sequence length="1241" mass="139648">MRLSVGDSSDLSFVVSSYNTKCTSAKTLASRFRNALTPCKDASDLKYLSDHLLPLTIERKLRDLYRRIDAKLPYGCQDSILSVSWVDETAQIPREDIDDGVVTSRDEAPSSSRPSADTVSDGISPPLSENGLEPNIVTSALFERLVNRRIGSTSEGQPLCSFPRANSERICINSPAALRGYQSVDDFTNPYYAPDKALINNYYKTSDASTNSSTKTVFRHRSLSFDNASSRPSLSGIQMLGQLCIPDFIARGCSAKDIAPSINIELAEVLTTPRTISQKGLNDDISEDERVLFSSLCRVLRGMVLFIDESANHELHWLDLFDSTMEDVIGLLDGIVSDSGVMMKNLKQLIKGYSSTYSASIMAYEKALSRFQKFEKSLEISCTSGSSTSSDQCDPLNCDYPKCPSKDPEFDNYRRTNKGAMRRLLNNPKDFIRYTNYIEQMCLAHHMYDNLEKNRDHCAKGLTEILASFAQHYPRAVYYVEVQCLEKLSGMTSILLENVMGKSRNLAYCYYQMRKIPTSGVIDLHYSVNVNSPNMKDRLHSTIVECFESMRTLSKKLSQLHGTQLDRFSRFTSRYPLKLCGSDLNALFKSYYKYNKHMYTIWWSIYTTIATIFPKNVATSRKVKDTSNPIMGVFVEIKMPLSFLHNLLKHFVELLEIASNDTFAVCSTALHTCAEYIDWSTFVTSLASESNLDPGELHDVMDRLQQDTLLRQGSDIASLDTLNTDDILMRSGTDDSTPLVDLANTLPTCECSPTMSRMLSVVEHTAKALVDYEETDHDFRFSSGEIIHVRIAGNTPLWYGHTISGVDRWFPAKFVRPLVDFDVSLFRRADLECYTYLDCYRLGSPGGDNQSDPSTPGGITLTSKSTLKQALMLSKLGLDGKVEHEFKCALCRKIVLRGTLYLTKTHLGFISSFNDATLFGTQTTLAIPVEDISVCQLTSSKALSFYVRLVLHNKDTHTFYSVRYARRIRDAIIEMANLDNKNNEDNNESPLSSGTRHFSNQLKEAFGNLEPLSKSLPPVNIQMSLRDYFICSLSDNLTPGCRLADTRIQQRAYDFDGDLEPVEFNWDEYGVQIHRRQIRYNFKLKEGKYTALLPRYASGCAREDLKYALVDLTHLMYESVTHTSNIPYSNYFYTIIRITATAMSQEAIVVKVEYDVKFVKSTLLASIITGEACERLANSGHMLLHPSDTDCLAVSSTSKSRPPTGSFNSTLSNGITRNMRSFTWLCIAVLVIYTSLLSGWK</sequence>
<dbReference type="Proteomes" id="UP001057455">
    <property type="component" value="Unassembled WGS sequence"/>
</dbReference>
<dbReference type="GO" id="GO:0140268">
    <property type="term" value="C:endoplasmic reticulum-plasma membrane contact site"/>
    <property type="evidence" value="ECO:0007669"/>
    <property type="project" value="TreeGrafter"/>
</dbReference>
<evidence type="ECO:0000256" key="6">
    <source>
        <dbReference type="PROSITE-ProRule" id="PRU00192"/>
    </source>
</evidence>
<dbReference type="GO" id="GO:0005886">
    <property type="term" value="C:plasma membrane"/>
    <property type="evidence" value="ECO:0007669"/>
    <property type="project" value="TreeGrafter"/>
</dbReference>
<feature type="domain" description="SH3" evidence="9">
    <location>
        <begin position="761"/>
        <end position="820"/>
    </location>
</feature>
<dbReference type="Gene3D" id="2.30.29.30">
    <property type="entry name" value="Pleckstrin-homology domain (PH domain)/Phosphotyrosine-binding domain (PTB)"/>
    <property type="match status" value="1"/>
</dbReference>
<gene>
    <name evidence="10" type="ORF">BaOVIS_015860</name>
</gene>
<dbReference type="InterPro" id="IPR004182">
    <property type="entry name" value="GRAM"/>
</dbReference>
<feature type="compositionally biased region" description="Polar residues" evidence="7">
    <location>
        <begin position="109"/>
        <end position="118"/>
    </location>
</feature>
<evidence type="ECO:0000256" key="3">
    <source>
        <dbReference type="ARBA" id="ARBA00022692"/>
    </source>
</evidence>
<reference evidence="10" key="1">
    <citation type="submission" date="2019-12" db="EMBL/GenBank/DDBJ databases">
        <title>Genome sequence of Babesia ovis.</title>
        <authorList>
            <person name="Yamagishi J."/>
            <person name="Sevinc F."/>
            <person name="Xuan X."/>
        </authorList>
    </citation>
    <scope>NUCLEOTIDE SEQUENCE</scope>
    <source>
        <strain evidence="10">Selcuk</strain>
    </source>
</reference>
<dbReference type="GO" id="GO:0005789">
    <property type="term" value="C:endoplasmic reticulum membrane"/>
    <property type="evidence" value="ECO:0007669"/>
    <property type="project" value="TreeGrafter"/>
</dbReference>
<dbReference type="PROSITE" id="PS50002">
    <property type="entry name" value="SH3"/>
    <property type="match status" value="1"/>
</dbReference>
<feature type="region of interest" description="Disordered" evidence="7">
    <location>
        <begin position="96"/>
        <end position="131"/>
    </location>
</feature>
<dbReference type="GO" id="GO:0032934">
    <property type="term" value="F:sterol binding"/>
    <property type="evidence" value="ECO:0007669"/>
    <property type="project" value="TreeGrafter"/>
</dbReference>
<organism evidence="10 11">
    <name type="scientific">Babesia ovis</name>
    <dbReference type="NCBI Taxonomy" id="5869"/>
    <lineage>
        <taxon>Eukaryota</taxon>
        <taxon>Sar</taxon>
        <taxon>Alveolata</taxon>
        <taxon>Apicomplexa</taxon>
        <taxon>Aconoidasida</taxon>
        <taxon>Piroplasmida</taxon>
        <taxon>Babesiidae</taxon>
        <taxon>Babesia</taxon>
    </lineage>
</organism>
<evidence type="ECO:0000256" key="7">
    <source>
        <dbReference type="SAM" id="MobiDB-lite"/>
    </source>
</evidence>
<dbReference type="PANTHER" id="PTHR23319">
    <property type="entry name" value="GRAM DOMAIN CONTAINING 1B, ISOFORM E"/>
    <property type="match status" value="1"/>
</dbReference>
<keyword evidence="2 6" id="KW-0728">SH3 domain</keyword>
<dbReference type="GO" id="GO:0120015">
    <property type="term" value="F:sterol transfer activity"/>
    <property type="evidence" value="ECO:0007669"/>
    <property type="project" value="TreeGrafter"/>
</dbReference>
<dbReference type="Pfam" id="PF16016">
    <property type="entry name" value="VASt"/>
    <property type="match status" value="1"/>
</dbReference>
<dbReference type="InterPro" id="IPR031968">
    <property type="entry name" value="VASt"/>
</dbReference>
<name>A0A9W5TD07_BABOV</name>
<dbReference type="AlphaFoldDB" id="A0A9W5TD07"/>
<accession>A0A9W5TD07</accession>
<dbReference type="InterPro" id="IPR011993">
    <property type="entry name" value="PH-like_dom_sf"/>
</dbReference>
<keyword evidence="5 8" id="KW-0472">Membrane</keyword>
<evidence type="ECO:0000313" key="11">
    <source>
        <dbReference type="Proteomes" id="UP001057455"/>
    </source>
</evidence>
<dbReference type="PANTHER" id="PTHR23319:SF4">
    <property type="entry name" value="GRAM DOMAIN CONTAINING 1B, ISOFORM E"/>
    <property type="match status" value="1"/>
</dbReference>
<comment type="subcellular location">
    <subcellularLocation>
        <location evidence="1">Membrane</location>
        <topology evidence="1">Single-pass membrane protein</topology>
    </subcellularLocation>
</comment>
<feature type="transmembrane region" description="Helical" evidence="8">
    <location>
        <begin position="1222"/>
        <end position="1240"/>
    </location>
</feature>
<dbReference type="SUPFAM" id="SSF50044">
    <property type="entry name" value="SH3-domain"/>
    <property type="match status" value="1"/>
</dbReference>
<evidence type="ECO:0000259" key="9">
    <source>
        <dbReference type="PROSITE" id="PS50002"/>
    </source>
</evidence>
<dbReference type="EMBL" id="BLIY01000010">
    <property type="protein sequence ID" value="GFE54182.1"/>
    <property type="molecule type" value="Genomic_DNA"/>
</dbReference>
<dbReference type="Pfam" id="PF02893">
    <property type="entry name" value="GRAM"/>
    <property type="match status" value="1"/>
</dbReference>
<evidence type="ECO:0000256" key="1">
    <source>
        <dbReference type="ARBA" id="ARBA00004167"/>
    </source>
</evidence>
<evidence type="ECO:0000256" key="8">
    <source>
        <dbReference type="SAM" id="Phobius"/>
    </source>
</evidence>
<dbReference type="OrthoDB" id="365144at2759"/>
<dbReference type="GO" id="GO:0032366">
    <property type="term" value="P:intracellular sterol transport"/>
    <property type="evidence" value="ECO:0007669"/>
    <property type="project" value="TreeGrafter"/>
</dbReference>
<dbReference type="InterPro" id="IPR001452">
    <property type="entry name" value="SH3_domain"/>
</dbReference>
<dbReference type="Gene3D" id="2.30.30.40">
    <property type="entry name" value="SH3 Domains"/>
    <property type="match status" value="1"/>
</dbReference>
<dbReference type="InterPro" id="IPR036028">
    <property type="entry name" value="SH3-like_dom_sf"/>
</dbReference>
<evidence type="ECO:0000256" key="4">
    <source>
        <dbReference type="ARBA" id="ARBA00022989"/>
    </source>
</evidence>